<feature type="compositionally biased region" description="Polar residues" evidence="1">
    <location>
        <begin position="22"/>
        <end position="43"/>
    </location>
</feature>
<comment type="caution">
    <text evidence="3">The sequence shown here is derived from an EMBL/GenBank/DDBJ whole genome shotgun (WGS) entry which is preliminary data.</text>
</comment>
<name>A0A5C6XCJ6_9DELT</name>
<sequence>MKKRFLSGVCSILLLLGLSACSTSGTPSSDETSAPTEQAQTEGQESESQDATAGQNDAMGQKMGQMCPMQVEGTTREIVRLDNAVAMDFTTTGDVEELRARVEKMPEHHAKMHGEDGQMPRGHGHHGQGGQMRHEQMSEEHQEMRRQMMEMMADVTLATEPIENGMRLTFTPADASQVDALYQMMQSHAQMMEQEGQCPMMPMMGDAQET</sequence>
<evidence type="ECO:0000313" key="4">
    <source>
        <dbReference type="Proteomes" id="UP000321412"/>
    </source>
</evidence>
<feature type="compositionally biased region" description="Basic and acidic residues" evidence="1">
    <location>
        <begin position="132"/>
        <end position="142"/>
    </location>
</feature>
<dbReference type="Proteomes" id="UP000321412">
    <property type="component" value="Unassembled WGS sequence"/>
</dbReference>
<dbReference type="AlphaFoldDB" id="A0A5C6XCJ6"/>
<evidence type="ECO:0000256" key="2">
    <source>
        <dbReference type="SAM" id="SignalP"/>
    </source>
</evidence>
<feature type="chain" id="PRO_5023050313" evidence="2">
    <location>
        <begin position="26"/>
        <end position="210"/>
    </location>
</feature>
<organism evidence="3 4">
    <name type="scientific">Lujinxingia vulgaris</name>
    <dbReference type="NCBI Taxonomy" id="2600176"/>
    <lineage>
        <taxon>Bacteria</taxon>
        <taxon>Deltaproteobacteria</taxon>
        <taxon>Bradymonadales</taxon>
        <taxon>Lujinxingiaceae</taxon>
        <taxon>Lujinxingia</taxon>
    </lineage>
</organism>
<feature type="compositionally biased region" description="Basic and acidic residues" evidence="1">
    <location>
        <begin position="109"/>
        <end position="118"/>
    </location>
</feature>
<proteinExistence type="predicted"/>
<protein>
    <submittedName>
        <fullName evidence="3">Uncharacterized protein</fullName>
    </submittedName>
</protein>
<accession>A0A5C6XCJ6</accession>
<evidence type="ECO:0000313" key="3">
    <source>
        <dbReference type="EMBL" id="TXD37001.1"/>
    </source>
</evidence>
<gene>
    <name evidence="3" type="ORF">FRC98_09675</name>
</gene>
<feature type="region of interest" description="Disordered" evidence="1">
    <location>
        <begin position="109"/>
        <end position="142"/>
    </location>
</feature>
<feature type="signal peptide" evidence="2">
    <location>
        <begin position="1"/>
        <end position="25"/>
    </location>
</feature>
<dbReference type="OrthoDB" id="5523359at2"/>
<reference evidence="3 4" key="1">
    <citation type="submission" date="2019-08" db="EMBL/GenBank/DDBJ databases">
        <title>Bradymonadales sp. TMQ4.</title>
        <authorList>
            <person name="Liang Q."/>
        </authorList>
    </citation>
    <scope>NUCLEOTIDE SEQUENCE [LARGE SCALE GENOMIC DNA]</scope>
    <source>
        <strain evidence="3 4">TMQ4</strain>
    </source>
</reference>
<dbReference type="PROSITE" id="PS51257">
    <property type="entry name" value="PROKAR_LIPOPROTEIN"/>
    <property type="match status" value="1"/>
</dbReference>
<keyword evidence="4" id="KW-1185">Reference proteome</keyword>
<keyword evidence="2" id="KW-0732">Signal</keyword>
<dbReference type="EMBL" id="VOSM01000004">
    <property type="protein sequence ID" value="TXD37001.1"/>
    <property type="molecule type" value="Genomic_DNA"/>
</dbReference>
<feature type="region of interest" description="Disordered" evidence="1">
    <location>
        <begin position="22"/>
        <end position="60"/>
    </location>
</feature>
<dbReference type="RefSeq" id="WP_146981136.1">
    <property type="nucleotide sequence ID" value="NZ_VOSM01000004.1"/>
</dbReference>
<evidence type="ECO:0000256" key="1">
    <source>
        <dbReference type="SAM" id="MobiDB-lite"/>
    </source>
</evidence>